<dbReference type="Gene3D" id="1.10.1070.11">
    <property type="entry name" value="Phosphatidylinositol 3-/4-kinase, catalytic domain"/>
    <property type="match status" value="1"/>
</dbReference>
<reference evidence="3" key="1">
    <citation type="submission" date="2025-08" db="UniProtKB">
        <authorList>
            <consortium name="RefSeq"/>
        </authorList>
    </citation>
    <scope>IDENTIFICATION</scope>
</reference>
<dbReference type="InterPro" id="IPR000403">
    <property type="entry name" value="PI3/4_kinase_cat_dom"/>
</dbReference>
<dbReference type="Pfam" id="PF00454">
    <property type="entry name" value="PI3_PI4_kinase"/>
    <property type="match status" value="1"/>
</dbReference>
<protein>
    <submittedName>
        <fullName evidence="3">Serine/threonine-protein kinase SMG1-like</fullName>
    </submittedName>
</protein>
<dbReference type="SUPFAM" id="SSF56112">
    <property type="entry name" value="Protein kinase-like (PK-like)"/>
    <property type="match status" value="1"/>
</dbReference>
<evidence type="ECO:0000259" key="1">
    <source>
        <dbReference type="PROSITE" id="PS50290"/>
    </source>
</evidence>
<dbReference type="SMART" id="SM00146">
    <property type="entry name" value="PI3Kc"/>
    <property type="match status" value="1"/>
</dbReference>
<accession>A0ABM1EW85</accession>
<dbReference type="Proteomes" id="UP000695022">
    <property type="component" value="Unplaced"/>
</dbReference>
<proteinExistence type="predicted"/>
<gene>
    <name evidence="3" type="primary">LOC106816372</name>
</gene>
<dbReference type="InterPro" id="IPR036940">
    <property type="entry name" value="PI3/4_kinase_cat_sf"/>
</dbReference>
<organism evidence="2 3">
    <name type="scientific">Priapulus caudatus</name>
    <name type="common">Priapulid worm</name>
    <dbReference type="NCBI Taxonomy" id="37621"/>
    <lineage>
        <taxon>Eukaryota</taxon>
        <taxon>Metazoa</taxon>
        <taxon>Ecdysozoa</taxon>
        <taxon>Scalidophora</taxon>
        <taxon>Priapulida</taxon>
        <taxon>Priapulimorpha</taxon>
        <taxon>Priapulimorphida</taxon>
        <taxon>Priapulidae</taxon>
        <taxon>Priapulus</taxon>
    </lineage>
</organism>
<dbReference type="InterPro" id="IPR050517">
    <property type="entry name" value="DDR_Repair_Kinase"/>
</dbReference>
<dbReference type="PANTHER" id="PTHR11139">
    <property type="entry name" value="ATAXIA TELANGIECTASIA MUTATED ATM -RELATED"/>
    <property type="match status" value="1"/>
</dbReference>
<dbReference type="GeneID" id="106816372"/>
<keyword evidence="2" id="KW-1185">Reference proteome</keyword>
<evidence type="ECO:0000313" key="3">
    <source>
        <dbReference type="RefSeq" id="XP_014676456.1"/>
    </source>
</evidence>
<dbReference type="RefSeq" id="XP_014676456.1">
    <property type="nucleotide sequence ID" value="XM_014820970.1"/>
</dbReference>
<sequence length="1218" mass="135192">MGKRYLAMGKRYLSSGKWAGRIKYQARHYSVTPLGPRSGLIQWVDGATPLFGLYKRWQQREAVAQVLRAQANASAPSQLTPTVPRPSEIYYNKLTPALKEKGVTNLENRREWPLETMTSVLRELMAETPADLLAKILHHTLQQRAQKRGSFALTMDQISTKLSNLKVTAIPMPGLNTTQQAVHIDYNVCFEKGRSLRVPEKVPFRMSQNIETALGVTGIEGVFRNSCEHVLRVMRRGRETLLTLLEAFVYDPLVDWTTGNDAGYAGAFYGGGPVAAATDGKQSKRVMEREITFSMFSIRVAEMRTAWLKNRDEMETALPRLSDLVQDQLSTQQSCEKLSCQVAALKQQTLMLEEACADKGSALYTLAERYSGYAVVLGAEKSARAAFQEKLTEWEQWHQLHKCEQCESELSQLVHQRRVLLRSCMEQMHTYCTVVAQYPPAYLQINRVARWSHWLRQLLDDWTQSRCQQVVSEFHRHYGDAMQALSTSQSMLAIELKLSSVIADTNTKLLKLAERHNQEAVNPDHLQQAVEETSANITKFVQENRTSGSVSLASVIITALCALNKRYLVMEGAAAAAGDRLMDLTSRDGDWFLDELCSMSANVCQLVALLQQHYSLAATGGALEELAQRATVVTRGTHHVYLALQDLNTNFRKIILPEACKRIQSEEPSVAVAVATLNRLVHDAGMPLDSLLGHMDTKMRNIIMGIGQVDSETAPVVDALKRGFAALLRGDGGATVTAEMTAGQMLLMGFNGLFTRLSDVHAEVAAAFTELEPPPLWRKIDVVREARGLQMCVFGEEILSLLEDIFFIKKLQAMREFFDICCKLANTLYGDRAAVVIGLPSQVLGHLLCVYMHALGVDVSAEIELKDIGAESKVAIEDLCKKAVEAGLREGRVQHTDLTQASTLTSTHDTVWRKQDLVRRLGTSMMLLQSSMATAKMQLTRFQWLHEDALTQAHGGQLKTTPSRSTVMSDMRKEAGTSIECCCSRSRQRRDALTDHCQWLHRTRLTQGSRRPLNTTPSRSRGPSVRHAQCVQVVLTLEPAIAGVQEKYAQQEASISQRLRWAAGANQSLQATLDKFEQASRDRTDFLLVESKIAVDISNLCNSVLHCEALRTRTPEAINGDRNFVVLINRCQESYVLKDNCSDSVSPLEASLVESGPCGTAPVMLEWVQTALACVVTATTRGGGGGRARAGAGALARARPCAGHDDDDLATCWRRHTS</sequence>
<dbReference type="InterPro" id="IPR011009">
    <property type="entry name" value="Kinase-like_dom_sf"/>
</dbReference>
<evidence type="ECO:0000313" key="2">
    <source>
        <dbReference type="Proteomes" id="UP000695022"/>
    </source>
</evidence>
<name>A0ABM1EW85_PRICU</name>
<feature type="domain" description="PI3K/PI4K catalytic" evidence="1">
    <location>
        <begin position="1"/>
        <end position="296"/>
    </location>
</feature>
<dbReference type="PROSITE" id="PS50290">
    <property type="entry name" value="PI3_4_KINASE_3"/>
    <property type="match status" value="1"/>
</dbReference>